<dbReference type="PANTHER" id="PTHR30250">
    <property type="entry name" value="PST FAMILY PREDICTED COLANIC ACID TRANSPORTER"/>
    <property type="match status" value="1"/>
</dbReference>
<evidence type="ECO:0000256" key="6">
    <source>
        <dbReference type="SAM" id="Phobius"/>
    </source>
</evidence>
<comment type="caution">
    <text evidence="7">The sequence shown here is derived from an EMBL/GenBank/DDBJ whole genome shotgun (WGS) entry which is preliminary data.</text>
</comment>
<keyword evidence="2" id="KW-1003">Cell membrane</keyword>
<evidence type="ECO:0000313" key="7">
    <source>
        <dbReference type="EMBL" id="THF54551.1"/>
    </source>
</evidence>
<feature type="transmembrane region" description="Helical" evidence="6">
    <location>
        <begin position="417"/>
        <end position="435"/>
    </location>
</feature>
<organism evidence="7 8">
    <name type="scientific">Ollibium composti</name>
    <dbReference type="NCBI Taxonomy" id="2675109"/>
    <lineage>
        <taxon>Bacteria</taxon>
        <taxon>Pseudomonadati</taxon>
        <taxon>Pseudomonadota</taxon>
        <taxon>Alphaproteobacteria</taxon>
        <taxon>Hyphomicrobiales</taxon>
        <taxon>Phyllobacteriaceae</taxon>
        <taxon>Ollibium</taxon>
    </lineage>
</organism>
<evidence type="ECO:0000256" key="1">
    <source>
        <dbReference type="ARBA" id="ARBA00004651"/>
    </source>
</evidence>
<feature type="transmembrane region" description="Helical" evidence="6">
    <location>
        <begin position="393"/>
        <end position="411"/>
    </location>
</feature>
<dbReference type="EMBL" id="SSNY01000018">
    <property type="protein sequence ID" value="THF54551.1"/>
    <property type="molecule type" value="Genomic_DNA"/>
</dbReference>
<evidence type="ECO:0000256" key="3">
    <source>
        <dbReference type="ARBA" id="ARBA00022692"/>
    </source>
</evidence>
<keyword evidence="3 6" id="KW-0812">Transmembrane</keyword>
<feature type="transmembrane region" description="Helical" evidence="6">
    <location>
        <begin position="29"/>
        <end position="53"/>
    </location>
</feature>
<dbReference type="Proteomes" id="UP000306441">
    <property type="component" value="Unassembled WGS sequence"/>
</dbReference>
<feature type="transmembrane region" description="Helical" evidence="6">
    <location>
        <begin position="59"/>
        <end position="78"/>
    </location>
</feature>
<dbReference type="RefSeq" id="WP_136360226.1">
    <property type="nucleotide sequence ID" value="NZ_SSNY01000018.1"/>
</dbReference>
<evidence type="ECO:0000256" key="2">
    <source>
        <dbReference type="ARBA" id="ARBA00022475"/>
    </source>
</evidence>
<feature type="transmembrane region" description="Helical" evidence="6">
    <location>
        <begin position="138"/>
        <end position="157"/>
    </location>
</feature>
<name>A0ABY2Q164_9HYPH</name>
<protein>
    <submittedName>
        <fullName evidence="7">Lipopolysaccharide biosynthesis protein</fullName>
    </submittedName>
</protein>
<proteinExistence type="predicted"/>
<evidence type="ECO:0000313" key="8">
    <source>
        <dbReference type="Proteomes" id="UP000306441"/>
    </source>
</evidence>
<keyword evidence="5 6" id="KW-0472">Membrane</keyword>
<dbReference type="PANTHER" id="PTHR30250:SF11">
    <property type="entry name" value="O-ANTIGEN TRANSPORTER-RELATED"/>
    <property type="match status" value="1"/>
</dbReference>
<comment type="subcellular location">
    <subcellularLocation>
        <location evidence="1">Cell membrane</location>
        <topology evidence="1">Multi-pass membrane protein</topology>
    </subcellularLocation>
</comment>
<evidence type="ECO:0000256" key="5">
    <source>
        <dbReference type="ARBA" id="ARBA00023136"/>
    </source>
</evidence>
<keyword evidence="4 6" id="KW-1133">Transmembrane helix</keyword>
<dbReference type="InterPro" id="IPR050833">
    <property type="entry name" value="Poly_Biosynth_Transport"/>
</dbReference>
<reference evidence="7 8" key="1">
    <citation type="submission" date="2019-04" db="EMBL/GenBank/DDBJ databases">
        <title>Mesorhizobium composti sp. nov., isolated from compost.</title>
        <authorList>
            <person name="Lin S.-Y."/>
            <person name="Hameed A."/>
            <person name="Hsieh Y.-T."/>
            <person name="Young C.-C."/>
        </authorList>
    </citation>
    <scope>NUCLEOTIDE SEQUENCE [LARGE SCALE GENOMIC DNA]</scope>
    <source>
        <strain evidence="7 8">CC-YTH430</strain>
    </source>
</reference>
<feature type="transmembrane region" description="Helical" evidence="6">
    <location>
        <begin position="321"/>
        <end position="348"/>
    </location>
</feature>
<feature type="transmembrane region" description="Helical" evidence="6">
    <location>
        <begin position="360"/>
        <end position="381"/>
    </location>
</feature>
<sequence length="467" mass="48014">MTDRDETARDAAGNGTAMRMSIAGLAKSGAVAGVIKLASAALSFAMFVTVAMVTDGRQFGLYSAAYAGASLVSFFASVGQQSTVLRFWPQYAEAGDLPSAHGMMVRSIAVAFAGVILSSLLVVAFGFAPYFGEDTVEWLPLCVSAAILSGALGWSEFASGAFRAKGALISGLLPRDVVWRALTIAAVLALRFEGIKISAVMATLLTAGLLILSVLPQTVALLRDTLGARPPPLSDGQKAEFNTVTMGLWGATSLPPALGQVGTLLVAGILGPEIAGAVFVADRTTRLVLLALNGINQALAPEISAAFYGGDKAHVQKMTSLTALGSFAAALVILLAFWLLGPLILAAFDASYATPAIHTVLILFGLGATVAAACGPVELLMQLTGLQHSLVKLLVAVNVVGLAVTALLTWLLGPLGVGLGTAGTVMIATIWEVMICSRSIGINPSVAGLLSAVRPKRTGFVPRDHTA</sequence>
<gene>
    <name evidence="7" type="ORF">E6C48_21410</name>
</gene>
<feature type="transmembrane region" description="Helical" evidence="6">
    <location>
        <begin position="108"/>
        <end position="132"/>
    </location>
</feature>
<feature type="transmembrane region" description="Helical" evidence="6">
    <location>
        <begin position="200"/>
        <end position="222"/>
    </location>
</feature>
<accession>A0ABY2Q164</accession>
<keyword evidence="8" id="KW-1185">Reference proteome</keyword>
<evidence type="ECO:0000256" key="4">
    <source>
        <dbReference type="ARBA" id="ARBA00022989"/>
    </source>
</evidence>